<evidence type="ECO:0000313" key="3">
    <source>
        <dbReference type="Proteomes" id="UP000812966"/>
    </source>
</evidence>
<feature type="transmembrane region" description="Helical" evidence="1">
    <location>
        <begin position="123"/>
        <end position="146"/>
    </location>
</feature>
<sequence>MSRKEQADRIRKINRNGQALVNRVLARHKRFPLRIVTWRTILKPGWKEALQRLLPFTALLLFLAPFTTVQSDSWCLARSRGGYLSAWDGPTWNSFINDSAQTTSSDVVGPWTIRSSEWGLLRLLPALTIINFFLFLWCSWVAYHIWHDVKANIILPHSQPAVSAASNFFACSGGLAAAYGAMFCIELNGWDWRAAYQSTGLTSSQPSGLAKRAPNDQLELGPGLYSAFASPCVSAVWFGLLWYQQHQAAKEDQRDESEVANGDQKV</sequence>
<keyword evidence="3" id="KW-1185">Reference proteome</keyword>
<keyword evidence="1" id="KW-0812">Transmembrane</keyword>
<comment type="caution">
    <text evidence="2">The sequence shown here is derived from an EMBL/GenBank/DDBJ whole genome shotgun (WGS) entry which is preliminary data.</text>
</comment>
<accession>A0A8K0JNT5</accession>
<proteinExistence type="predicted"/>
<keyword evidence="1" id="KW-1133">Transmembrane helix</keyword>
<dbReference type="AlphaFoldDB" id="A0A8K0JNT5"/>
<reference evidence="2" key="1">
    <citation type="submission" date="2020-04" db="EMBL/GenBank/DDBJ databases">
        <title>Analysis of mating type loci in Filobasidium floriforme.</title>
        <authorList>
            <person name="Nowrousian M."/>
        </authorList>
    </citation>
    <scope>NUCLEOTIDE SEQUENCE</scope>
    <source>
        <strain evidence="2">CBS 6242</strain>
    </source>
</reference>
<dbReference type="Proteomes" id="UP000812966">
    <property type="component" value="Unassembled WGS sequence"/>
</dbReference>
<name>A0A8K0JNT5_9TREE</name>
<organism evidence="2 3">
    <name type="scientific">Filobasidium floriforme</name>
    <dbReference type="NCBI Taxonomy" id="5210"/>
    <lineage>
        <taxon>Eukaryota</taxon>
        <taxon>Fungi</taxon>
        <taxon>Dikarya</taxon>
        <taxon>Basidiomycota</taxon>
        <taxon>Agaricomycotina</taxon>
        <taxon>Tremellomycetes</taxon>
        <taxon>Filobasidiales</taxon>
        <taxon>Filobasidiaceae</taxon>
        <taxon>Filobasidium</taxon>
    </lineage>
</organism>
<protein>
    <submittedName>
        <fullName evidence="2">Uncharacterized protein</fullName>
    </submittedName>
</protein>
<keyword evidence="1" id="KW-0472">Membrane</keyword>
<gene>
    <name evidence="2" type="ORF">FFLO_01848</name>
</gene>
<evidence type="ECO:0000313" key="2">
    <source>
        <dbReference type="EMBL" id="KAG7562688.1"/>
    </source>
</evidence>
<dbReference type="EMBL" id="JABELV010000027">
    <property type="protein sequence ID" value="KAG7562688.1"/>
    <property type="molecule type" value="Genomic_DNA"/>
</dbReference>
<evidence type="ECO:0000256" key="1">
    <source>
        <dbReference type="SAM" id="Phobius"/>
    </source>
</evidence>